<name>A0A5S9QT92_MYCVN</name>
<dbReference type="InterPro" id="IPR007969">
    <property type="entry name" value="DUF732"/>
</dbReference>
<evidence type="ECO:0000259" key="2">
    <source>
        <dbReference type="Pfam" id="PF05305"/>
    </source>
</evidence>
<feature type="domain" description="DUF732" evidence="2">
    <location>
        <begin position="69"/>
        <end position="137"/>
    </location>
</feature>
<reference evidence="3 4" key="1">
    <citation type="submission" date="2019-11" db="EMBL/GenBank/DDBJ databases">
        <authorList>
            <person name="Holert J."/>
        </authorList>
    </citation>
    <scope>NUCLEOTIDE SEQUENCE [LARGE SCALE GENOMIC DNA]</scope>
    <source>
        <strain evidence="3">BC8_1</strain>
    </source>
</reference>
<protein>
    <submittedName>
        <fullName evidence="3">Lipoprotein LprJ</fullName>
    </submittedName>
</protein>
<keyword evidence="4" id="KW-1185">Reference proteome</keyword>
<gene>
    <name evidence="3" type="primary">lprJ</name>
    <name evidence="3" type="ORF">AELLOGFF_04465</name>
</gene>
<sequence>MLSEGKATRYPRSPICEGGRIAGASNGERPESDSKDMKLKSSAVAAFVASAAVAATMSAAPAHADPTADAFLSTLQHYRLGDIDPATAMRVGHQVCPMLSEPGQNLANVAADVAGDLGRPLGPATMFTGLAISIFCPRAVNAMTDGIPFSFF</sequence>
<feature type="compositionally biased region" description="Basic and acidic residues" evidence="1">
    <location>
        <begin position="28"/>
        <end position="37"/>
    </location>
</feature>
<accession>A0A5S9QT92</accession>
<feature type="region of interest" description="Disordered" evidence="1">
    <location>
        <begin position="1"/>
        <end position="37"/>
    </location>
</feature>
<organism evidence="3 4">
    <name type="scientific">Mycolicibacterium vanbaalenii</name>
    <name type="common">Mycobacterium vanbaalenii</name>
    <dbReference type="NCBI Taxonomy" id="110539"/>
    <lineage>
        <taxon>Bacteria</taxon>
        <taxon>Bacillati</taxon>
        <taxon>Actinomycetota</taxon>
        <taxon>Actinomycetes</taxon>
        <taxon>Mycobacteriales</taxon>
        <taxon>Mycobacteriaceae</taxon>
        <taxon>Mycolicibacterium</taxon>
    </lineage>
</organism>
<keyword evidence="3" id="KW-0449">Lipoprotein</keyword>
<evidence type="ECO:0000256" key="1">
    <source>
        <dbReference type="SAM" id="MobiDB-lite"/>
    </source>
</evidence>
<dbReference type="Pfam" id="PF05305">
    <property type="entry name" value="DUF732"/>
    <property type="match status" value="1"/>
</dbReference>
<evidence type="ECO:0000313" key="4">
    <source>
        <dbReference type="Proteomes" id="UP000430146"/>
    </source>
</evidence>
<proteinExistence type="predicted"/>
<evidence type="ECO:0000313" key="3">
    <source>
        <dbReference type="EMBL" id="CAA0122551.1"/>
    </source>
</evidence>
<dbReference type="Proteomes" id="UP000430146">
    <property type="component" value="Unassembled WGS sequence"/>
</dbReference>
<dbReference type="EMBL" id="CACSIP010000020">
    <property type="protein sequence ID" value="CAA0122551.1"/>
    <property type="molecule type" value="Genomic_DNA"/>
</dbReference>
<dbReference type="AlphaFoldDB" id="A0A5S9QT92"/>